<keyword evidence="3" id="KW-1185">Reference proteome</keyword>
<gene>
    <name evidence="2" type="ORF">ANE_LOCUS14525</name>
</gene>
<keyword evidence="1" id="KW-0812">Transmembrane</keyword>
<name>A0A565BRV2_9BRAS</name>
<keyword evidence="1" id="KW-1133">Transmembrane helix</keyword>
<dbReference type="AlphaFoldDB" id="A0A565BRV2"/>
<feature type="transmembrane region" description="Helical" evidence="1">
    <location>
        <begin position="143"/>
        <end position="161"/>
    </location>
</feature>
<evidence type="ECO:0000256" key="1">
    <source>
        <dbReference type="SAM" id="Phobius"/>
    </source>
</evidence>
<accession>A0A565BRV2</accession>
<evidence type="ECO:0000313" key="2">
    <source>
        <dbReference type="EMBL" id="VVB04081.1"/>
    </source>
</evidence>
<proteinExistence type="predicted"/>
<dbReference type="Proteomes" id="UP000489600">
    <property type="component" value="Unassembled WGS sequence"/>
</dbReference>
<organism evidence="2 3">
    <name type="scientific">Arabis nemorensis</name>
    <dbReference type="NCBI Taxonomy" id="586526"/>
    <lineage>
        <taxon>Eukaryota</taxon>
        <taxon>Viridiplantae</taxon>
        <taxon>Streptophyta</taxon>
        <taxon>Embryophyta</taxon>
        <taxon>Tracheophyta</taxon>
        <taxon>Spermatophyta</taxon>
        <taxon>Magnoliopsida</taxon>
        <taxon>eudicotyledons</taxon>
        <taxon>Gunneridae</taxon>
        <taxon>Pentapetalae</taxon>
        <taxon>rosids</taxon>
        <taxon>malvids</taxon>
        <taxon>Brassicales</taxon>
        <taxon>Brassicaceae</taxon>
        <taxon>Arabideae</taxon>
        <taxon>Arabis</taxon>
    </lineage>
</organism>
<evidence type="ECO:0000313" key="3">
    <source>
        <dbReference type="Proteomes" id="UP000489600"/>
    </source>
</evidence>
<comment type="caution">
    <text evidence="2">The sequence shown here is derived from an EMBL/GenBank/DDBJ whole genome shotgun (WGS) entry which is preliminary data.</text>
</comment>
<reference evidence="2" key="1">
    <citation type="submission" date="2019-07" db="EMBL/GenBank/DDBJ databases">
        <authorList>
            <person name="Dittberner H."/>
        </authorList>
    </citation>
    <scope>NUCLEOTIDE SEQUENCE [LARGE SCALE GENOMIC DNA]</scope>
</reference>
<dbReference type="EMBL" id="CABITT030000005">
    <property type="protein sequence ID" value="VVB04081.1"/>
    <property type="molecule type" value="Genomic_DNA"/>
</dbReference>
<sequence length="176" mass="19516">MGLAKDCLIEKCLTVSISSPVNTNRPTGTSISSSAEICLVIEVESITNLATSLNRPLFILTVNSPSPDPSPTKPYPPPYSRDLILLRCQSDSARRATNQMLRQWAEKDPPRTSAGYLANRRHRHQSWRQISSLLQHDKKEKKIGLGPFGVVIIGLGSWGILEPLVKAFWLMNLSPI</sequence>
<protein>
    <submittedName>
        <fullName evidence="2">Uncharacterized protein</fullName>
    </submittedName>
</protein>
<keyword evidence="1" id="KW-0472">Membrane</keyword>